<dbReference type="PANTHER" id="PTHR30087">
    <property type="entry name" value="INNER MEMBRANE PROTEIN"/>
    <property type="match status" value="1"/>
</dbReference>
<dbReference type="InterPro" id="IPR007553">
    <property type="entry name" value="2-thiour_desulf"/>
</dbReference>
<dbReference type="EMBL" id="JAAYQL010000052">
    <property type="protein sequence ID" value="NLK32909.1"/>
    <property type="molecule type" value="Genomic_DNA"/>
</dbReference>
<reference evidence="2 4" key="3">
    <citation type="journal article" date="2020" name="Biotechnol. Biofuels">
        <title>New insights from the biogas microbiome by comprehensive genome-resolved metagenomics of nearly 1600 species originating from multiple anaerobic digesters.</title>
        <authorList>
            <person name="Campanaro S."/>
            <person name="Treu L."/>
            <person name="Rodriguez-R L.M."/>
            <person name="Kovalovszki A."/>
            <person name="Ziels R.M."/>
            <person name="Maus I."/>
            <person name="Zhu X."/>
            <person name="Kougias P.G."/>
            <person name="Basile A."/>
            <person name="Luo G."/>
            <person name="Schluter A."/>
            <person name="Konstantinidis K.T."/>
            <person name="Angelidaki I."/>
        </authorList>
    </citation>
    <scope>NUCLEOTIDE SEQUENCE [LARGE SCALE GENOMIC DNA]</scope>
    <source>
        <strain evidence="2">AS22ysBPME_46</strain>
    </source>
</reference>
<proteinExistence type="predicted"/>
<dbReference type="RefSeq" id="WP_054299919.1">
    <property type="nucleotide sequence ID" value="NZ_CP032683.1"/>
</dbReference>
<dbReference type="Proteomes" id="UP000053087">
    <property type="component" value="Chromosome"/>
</dbReference>
<dbReference type="EMBL" id="CP032683">
    <property type="protein sequence ID" value="AYK14843.1"/>
    <property type="molecule type" value="Genomic_DNA"/>
</dbReference>
<dbReference type="GeneID" id="53687707"/>
<gene>
    <name evidence="1" type="ORF">AOB57_006255</name>
    <name evidence="2" type="ORF">GX302_08820</name>
</gene>
<dbReference type="Pfam" id="PF04463">
    <property type="entry name" value="2-thiour_desulf"/>
    <property type="match status" value="1"/>
</dbReference>
<evidence type="ECO:0000313" key="3">
    <source>
        <dbReference type="Proteomes" id="UP000053087"/>
    </source>
</evidence>
<dbReference type="KEGG" id="mfz:AOB57_006255"/>
<keyword evidence="3" id="KW-1185">Reference proteome</keyword>
<dbReference type="PANTHER" id="PTHR30087:SF0">
    <property type="entry name" value="INNER MEMBRANE PROTEIN"/>
    <property type="match status" value="1"/>
</dbReference>
<evidence type="ECO:0000313" key="1">
    <source>
        <dbReference type="EMBL" id="AYK14843.1"/>
    </source>
</evidence>
<reference evidence="1" key="2">
    <citation type="submission" date="2018-10" db="EMBL/GenBank/DDBJ databases">
        <authorList>
            <person name="Fischer M.A."/>
            <person name="Kern T."/>
            <person name="Deppenmeier U."/>
            <person name="Schmitz R.A."/>
            <person name="Rother M."/>
        </authorList>
    </citation>
    <scope>NUCLEOTIDE SEQUENCE</scope>
    <source>
        <strain evidence="1">E03.2</strain>
    </source>
</reference>
<accession>A0A660HRH8</accession>
<sequence length="215" mass="24757">MREFVRPKVVVSGCLEFDHCRYNGDMISSPIVANLMEYVDFLPVCPEVELGLGIPRDPVRIVLENGEQRLVQSASGRNVTEVMETFCTDFLNSTGNIDGFILKYRSPSCGIKYERHLYSVFSRPSRYTSNINILVHAFGYFSEGISTQEKSLFFDPIQKYKDGKTSLCSAINTIRAWAVRFEDQYLMNQTFFDPFLEGLLEVDHVDSHHREDLWK</sequence>
<dbReference type="OrthoDB" id="2675at2157"/>
<evidence type="ECO:0000313" key="2">
    <source>
        <dbReference type="EMBL" id="NLK32909.1"/>
    </source>
</evidence>
<dbReference type="Proteomes" id="UP000585579">
    <property type="component" value="Unassembled WGS sequence"/>
</dbReference>
<name>A0A660HRH8_9EURY</name>
<reference evidence="1 3" key="1">
    <citation type="journal article" date="2016" name="Int. J. Syst. Evol. Microbiol.">
        <title>Methanosarcina flavescens sp. nov., a methanogenic archaeon isolated from a full-scale anaerobic digester.</title>
        <authorList>
            <person name="Kern T."/>
            <person name="Fischer M.A."/>
            <person name="Deppenmeier U."/>
            <person name="Schmitz R.A."/>
            <person name="Rother M."/>
        </authorList>
    </citation>
    <scope>NUCLEOTIDE SEQUENCE [LARGE SCALE GENOMIC DNA]</scope>
    <source>
        <strain evidence="1 3">E03.2</strain>
    </source>
</reference>
<dbReference type="AlphaFoldDB" id="A0A660HRH8"/>
<organism evidence="1 3">
    <name type="scientific">Methanosarcina flavescens</name>
    <dbReference type="NCBI Taxonomy" id="1715806"/>
    <lineage>
        <taxon>Archaea</taxon>
        <taxon>Methanobacteriati</taxon>
        <taxon>Methanobacteriota</taxon>
        <taxon>Stenosarchaea group</taxon>
        <taxon>Methanomicrobia</taxon>
        <taxon>Methanosarcinales</taxon>
        <taxon>Methanosarcinaceae</taxon>
        <taxon>Methanosarcina</taxon>
    </lineage>
</organism>
<evidence type="ECO:0000313" key="4">
    <source>
        <dbReference type="Proteomes" id="UP000585579"/>
    </source>
</evidence>
<protein>
    <submittedName>
        <fullName evidence="1 2">DUF1722 domain-containing protein</fullName>
    </submittedName>
</protein>